<protein>
    <submittedName>
        <fullName evidence="1">Uncharacterized protein</fullName>
    </submittedName>
</protein>
<evidence type="ECO:0000313" key="1">
    <source>
        <dbReference type="EMBL" id="KAJ4412805.1"/>
    </source>
</evidence>
<evidence type="ECO:0000313" key="2">
    <source>
        <dbReference type="Proteomes" id="UP001140510"/>
    </source>
</evidence>
<keyword evidence="2" id="KW-1185">Reference proteome</keyword>
<sequence>MWPESLPWISSNFLDKAAKIHGNGSTASREPRDSAQITRFCNNLLSLLSLPSSLRPMIASQHQEDAQFRILQFMAGYDPSIAVTRTGFRAIARIQLTHAKTEQERDWAELKGPSWPPWKESRTAIDEDKGYAYGASRASKILHRMFEAGYAARSWEEVAEVYAGWDTDLSPTIQTRALLPYGFRGDHAHRLWASRIRTTRTRREAWAAFLAHEASGSGAHEDIYLAMFEKLYYMEILRKEDGKLHQDMHLDGSQEVIESPGYQAATLLPGDMKEVLSEPASPLHNVYLSEAVPTYEQLYNRMVSKSIRPRGRLLAFLLETHPDFATLYKLLERCSGDFNGGIGCLLAGPHDETSTIHHVPDYLLAAFFRFLCRFGQPTRGISATAAFLERKQHIREFMFNKNYLIEYGYALLLHYKPRYQPIWTAFMERIVFSRFGSNSLYHEKDSQIGITDTQYNIVIRLLDTLRSVDVDLEGDLFNLACTATRYAAQAVHRGRFSFSQGRNFLTDRSYRLRTLFHHLVGAHADPEVPVHSISVPPHIPGPAELHAYVRALGVLRDYEGLYSFSTWLTKHNVEVIARARAQHGGSDMLFRTLVALRAATGGWLEEGLDARPRAPEEIKELIKAQISSIDEWGGWPSQKYVQLYIEGHVKRATPEVGGRISITKAMTSTTIVNKKLSTLSISSPTSYKNRQSTLYRELELLLDLTPSTFSSPLLQLPAELRGKIFTYLLPPINDVRPELHTCLWGAEMHAAEPWRHSIIGYGSRVPIHLRLNPQLLLINKKLRDEVLALYLSRCKLSLHAELRNTKFQNDLFDYSPHILKLNLLQHVTHVRFYVEWNYTFLKASSPGQRMQDYVRMTDDFCKAMDEILAKMGRVEGIELSVLFFWKYRSGKVYSLTMGDLFEVEDCLKKYAEPKWLGILEKSRKRTGTQRASLDPAVSSPGLAPGAGVGYKLSSEKKGLEQSGGMEIFVSQDLEACMGKKRKEVDFYGNFAVNETLPQPGYEAGNMI</sequence>
<organism evidence="1 2">
    <name type="scientific">Didymella pomorum</name>
    <dbReference type="NCBI Taxonomy" id="749634"/>
    <lineage>
        <taxon>Eukaryota</taxon>
        <taxon>Fungi</taxon>
        <taxon>Dikarya</taxon>
        <taxon>Ascomycota</taxon>
        <taxon>Pezizomycotina</taxon>
        <taxon>Dothideomycetes</taxon>
        <taxon>Pleosporomycetidae</taxon>
        <taxon>Pleosporales</taxon>
        <taxon>Pleosporineae</taxon>
        <taxon>Didymellaceae</taxon>
        <taxon>Didymella</taxon>
    </lineage>
</organism>
<proteinExistence type="predicted"/>
<reference evidence="1" key="1">
    <citation type="submission" date="2022-10" db="EMBL/GenBank/DDBJ databases">
        <title>Tapping the CABI collections for fungal endophytes: first genome assemblies for Collariella, Neodidymelliopsis, Ascochyta clinopodiicola, Didymella pomorum, Didymosphaeria variabile, Neocosmospora piperis and Neocucurbitaria cava.</title>
        <authorList>
            <person name="Hill R."/>
        </authorList>
    </citation>
    <scope>NUCLEOTIDE SEQUENCE</scope>
    <source>
        <strain evidence="1">IMI 355091</strain>
    </source>
</reference>
<accession>A0A9W8ZQH8</accession>
<dbReference type="AlphaFoldDB" id="A0A9W8ZQH8"/>
<dbReference type="Proteomes" id="UP001140510">
    <property type="component" value="Unassembled WGS sequence"/>
</dbReference>
<dbReference type="EMBL" id="JAPEVA010000002">
    <property type="protein sequence ID" value="KAJ4412805.1"/>
    <property type="molecule type" value="Genomic_DNA"/>
</dbReference>
<dbReference type="OrthoDB" id="410701at2759"/>
<name>A0A9W8ZQH8_9PLEO</name>
<comment type="caution">
    <text evidence="1">The sequence shown here is derived from an EMBL/GenBank/DDBJ whole genome shotgun (WGS) entry which is preliminary data.</text>
</comment>
<gene>
    <name evidence="1" type="ORF">N0V91_000567</name>
</gene>